<dbReference type="EMBL" id="MU003492">
    <property type="protein sequence ID" value="KAF2478406.1"/>
    <property type="molecule type" value="Genomic_DNA"/>
</dbReference>
<keyword evidence="2" id="KW-1185">Reference proteome</keyword>
<gene>
    <name evidence="1" type="ORF">BDR25DRAFT_365664</name>
</gene>
<evidence type="ECO:0000313" key="1">
    <source>
        <dbReference type="EMBL" id="KAF2478406.1"/>
    </source>
</evidence>
<organism evidence="1 2">
    <name type="scientific">Lindgomyces ingoldianus</name>
    <dbReference type="NCBI Taxonomy" id="673940"/>
    <lineage>
        <taxon>Eukaryota</taxon>
        <taxon>Fungi</taxon>
        <taxon>Dikarya</taxon>
        <taxon>Ascomycota</taxon>
        <taxon>Pezizomycotina</taxon>
        <taxon>Dothideomycetes</taxon>
        <taxon>Pleosporomycetidae</taxon>
        <taxon>Pleosporales</taxon>
        <taxon>Lindgomycetaceae</taxon>
        <taxon>Lindgomyces</taxon>
    </lineage>
</organism>
<sequence length="334" mass="36670">MGDLGSVFIIGGCGLLGHHIVKYLLDITSRNDVHTALRKVKANVIINTASPDPLVPVPRLLEEVNINGTQNVLDCAIELGIRVHVYTSSSEVVQRSYDDIIWADETWPLPENPVDGAVYSMTKKIGEELVLQANGKNGLHTAALRLCTIFGEGDRVLTRHAIEMAQDGRAKYHVGTGKNLYDFIYAGNAAEGHILAAKKLLDECNAKAAISSASQVSGEAFFLTNGDPWPFWAFSRTVAEKIGKPIADKDIWTIPLGVVCLFVKVLEWMTWVLTLGGQPSITTNMLKYTAQVRTFSIEKAKQRLGYQPRVGMEEGIQRAVTWHLSNSAKAKKLS</sequence>
<name>A0ACB6RH12_9PLEO</name>
<accession>A0ACB6RH12</accession>
<comment type="caution">
    <text evidence="1">The sequence shown here is derived from an EMBL/GenBank/DDBJ whole genome shotgun (WGS) entry which is preliminary data.</text>
</comment>
<proteinExistence type="predicted"/>
<evidence type="ECO:0000313" key="2">
    <source>
        <dbReference type="Proteomes" id="UP000799755"/>
    </source>
</evidence>
<protein>
    <submittedName>
        <fullName evidence="1">Sterol-4-alpha-carboxylate 3-dehydrogenase, decarboxylating</fullName>
    </submittedName>
</protein>
<reference evidence="1" key="1">
    <citation type="journal article" date="2020" name="Stud. Mycol.">
        <title>101 Dothideomycetes genomes: a test case for predicting lifestyles and emergence of pathogens.</title>
        <authorList>
            <person name="Haridas S."/>
            <person name="Albert R."/>
            <person name="Binder M."/>
            <person name="Bloem J."/>
            <person name="Labutti K."/>
            <person name="Salamov A."/>
            <person name="Andreopoulos B."/>
            <person name="Baker S."/>
            <person name="Barry K."/>
            <person name="Bills G."/>
            <person name="Bluhm B."/>
            <person name="Cannon C."/>
            <person name="Castanera R."/>
            <person name="Culley D."/>
            <person name="Daum C."/>
            <person name="Ezra D."/>
            <person name="Gonzalez J."/>
            <person name="Henrissat B."/>
            <person name="Kuo A."/>
            <person name="Liang C."/>
            <person name="Lipzen A."/>
            <person name="Lutzoni F."/>
            <person name="Magnuson J."/>
            <person name="Mondo S."/>
            <person name="Nolan M."/>
            <person name="Ohm R."/>
            <person name="Pangilinan J."/>
            <person name="Park H.-J."/>
            <person name="Ramirez L."/>
            <person name="Alfaro M."/>
            <person name="Sun H."/>
            <person name="Tritt A."/>
            <person name="Yoshinaga Y."/>
            <person name="Zwiers L.-H."/>
            <person name="Turgeon B."/>
            <person name="Goodwin S."/>
            <person name="Spatafora J."/>
            <person name="Crous P."/>
            <person name="Grigoriev I."/>
        </authorList>
    </citation>
    <scope>NUCLEOTIDE SEQUENCE</scope>
    <source>
        <strain evidence="1">ATCC 200398</strain>
    </source>
</reference>
<dbReference type="Proteomes" id="UP000799755">
    <property type="component" value="Unassembled WGS sequence"/>
</dbReference>